<comment type="caution">
    <text evidence="1">The sequence shown here is derived from an EMBL/GenBank/DDBJ whole genome shotgun (WGS) entry which is preliminary data.</text>
</comment>
<name>A0AAW2Q2L3_9LAMI</name>
<proteinExistence type="predicted"/>
<dbReference type="AlphaFoldDB" id="A0AAW2Q2L3"/>
<accession>A0AAW2Q2L3</accession>
<reference evidence="1" key="2">
    <citation type="journal article" date="2024" name="Plant">
        <title>Genomic evolution and insights into agronomic trait innovations of Sesamum species.</title>
        <authorList>
            <person name="Miao H."/>
            <person name="Wang L."/>
            <person name="Qu L."/>
            <person name="Liu H."/>
            <person name="Sun Y."/>
            <person name="Le M."/>
            <person name="Wang Q."/>
            <person name="Wei S."/>
            <person name="Zheng Y."/>
            <person name="Lin W."/>
            <person name="Duan Y."/>
            <person name="Cao H."/>
            <person name="Xiong S."/>
            <person name="Wang X."/>
            <person name="Wei L."/>
            <person name="Li C."/>
            <person name="Ma Q."/>
            <person name="Ju M."/>
            <person name="Zhao R."/>
            <person name="Li G."/>
            <person name="Mu C."/>
            <person name="Tian Q."/>
            <person name="Mei H."/>
            <person name="Zhang T."/>
            <person name="Gao T."/>
            <person name="Zhang H."/>
        </authorList>
    </citation>
    <scope>NUCLEOTIDE SEQUENCE</scope>
    <source>
        <strain evidence="1">KEN8</strain>
    </source>
</reference>
<protein>
    <recommendedName>
        <fullName evidence="2">Retrovirus-related Pol polyprotein from transposon TNT 1-94</fullName>
    </recommendedName>
</protein>
<sequence>MQYRTRLDENEIQKQYERYEDIWSIMHCMKELYTVLDQHNRYVVMKAFIGARIIEGSSIRKHGVIMLSLVEKLKDLQADFNEKEMDVDLILQSLPSSFDQFIISYNMNVLKKSLHDLINMLVQYEATIKKFASVLVERLQPLKRRAKLPDARREDLSPVSI</sequence>
<dbReference type="EMBL" id="JACGWM010000007">
    <property type="protein sequence ID" value="KAL0362002.1"/>
    <property type="molecule type" value="Genomic_DNA"/>
</dbReference>
<dbReference type="Pfam" id="PF14223">
    <property type="entry name" value="Retrotran_gag_2"/>
    <property type="match status" value="1"/>
</dbReference>
<evidence type="ECO:0008006" key="2">
    <source>
        <dbReference type="Google" id="ProtNLM"/>
    </source>
</evidence>
<reference evidence="1" key="1">
    <citation type="submission" date="2020-06" db="EMBL/GenBank/DDBJ databases">
        <authorList>
            <person name="Li T."/>
            <person name="Hu X."/>
            <person name="Zhang T."/>
            <person name="Song X."/>
            <person name="Zhang H."/>
            <person name="Dai N."/>
            <person name="Sheng W."/>
            <person name="Hou X."/>
            <person name="Wei L."/>
        </authorList>
    </citation>
    <scope>NUCLEOTIDE SEQUENCE</scope>
    <source>
        <strain evidence="1">KEN8</strain>
        <tissue evidence="1">Leaf</tissue>
    </source>
</reference>
<organism evidence="1">
    <name type="scientific">Sesamum calycinum</name>
    <dbReference type="NCBI Taxonomy" id="2727403"/>
    <lineage>
        <taxon>Eukaryota</taxon>
        <taxon>Viridiplantae</taxon>
        <taxon>Streptophyta</taxon>
        <taxon>Embryophyta</taxon>
        <taxon>Tracheophyta</taxon>
        <taxon>Spermatophyta</taxon>
        <taxon>Magnoliopsida</taxon>
        <taxon>eudicotyledons</taxon>
        <taxon>Gunneridae</taxon>
        <taxon>Pentapetalae</taxon>
        <taxon>asterids</taxon>
        <taxon>lamiids</taxon>
        <taxon>Lamiales</taxon>
        <taxon>Pedaliaceae</taxon>
        <taxon>Sesamum</taxon>
    </lineage>
</organism>
<evidence type="ECO:0000313" key="1">
    <source>
        <dbReference type="EMBL" id="KAL0362002.1"/>
    </source>
</evidence>
<gene>
    <name evidence="1" type="ORF">Scaly_1155400</name>
</gene>